<organism evidence="3 4">
    <name type="scientific">Gloeothece citriformis (strain PCC 7424)</name>
    <name type="common">Cyanothece sp. (strain PCC 7424)</name>
    <dbReference type="NCBI Taxonomy" id="65393"/>
    <lineage>
        <taxon>Bacteria</taxon>
        <taxon>Bacillati</taxon>
        <taxon>Cyanobacteriota</taxon>
        <taxon>Cyanophyceae</taxon>
        <taxon>Oscillatoriophycideae</taxon>
        <taxon>Chroococcales</taxon>
        <taxon>Aphanothecaceae</taxon>
        <taxon>Gloeothece</taxon>
        <taxon>Gloeothece citriformis</taxon>
    </lineage>
</organism>
<dbReference type="PANTHER" id="PTHR46401">
    <property type="entry name" value="GLYCOSYLTRANSFERASE WBBK-RELATED"/>
    <property type="match status" value="1"/>
</dbReference>
<dbReference type="OrthoDB" id="9797829at2"/>
<dbReference type="eggNOG" id="COG0438">
    <property type="taxonomic scope" value="Bacteria"/>
</dbReference>
<evidence type="ECO:0000313" key="4">
    <source>
        <dbReference type="Proteomes" id="UP000002384"/>
    </source>
</evidence>
<dbReference type="GO" id="GO:0016757">
    <property type="term" value="F:glycosyltransferase activity"/>
    <property type="evidence" value="ECO:0007669"/>
    <property type="project" value="InterPro"/>
</dbReference>
<dbReference type="PANTHER" id="PTHR46401:SF2">
    <property type="entry name" value="GLYCOSYLTRANSFERASE WBBK-RELATED"/>
    <property type="match status" value="1"/>
</dbReference>
<evidence type="ECO:0000259" key="2">
    <source>
        <dbReference type="Pfam" id="PF00534"/>
    </source>
</evidence>
<reference evidence="4" key="1">
    <citation type="journal article" date="2011" name="MBio">
        <title>Novel metabolic attributes of the genus Cyanothece, comprising a group of unicellular nitrogen-fixing Cyanobacteria.</title>
        <authorList>
            <person name="Bandyopadhyay A."/>
            <person name="Elvitigala T."/>
            <person name="Welsh E."/>
            <person name="Stockel J."/>
            <person name="Liberton M."/>
            <person name="Min H."/>
            <person name="Sherman L.A."/>
            <person name="Pakrasi H.B."/>
        </authorList>
    </citation>
    <scope>NUCLEOTIDE SEQUENCE [LARGE SCALE GENOMIC DNA]</scope>
    <source>
        <strain evidence="4">PCC 7424</strain>
    </source>
</reference>
<name>B7K803_GLOC7</name>
<dbReference type="AlphaFoldDB" id="B7K803"/>
<dbReference type="CDD" id="cd03809">
    <property type="entry name" value="GT4_MtfB-like"/>
    <property type="match status" value="1"/>
</dbReference>
<evidence type="ECO:0000256" key="1">
    <source>
        <dbReference type="ARBA" id="ARBA00022679"/>
    </source>
</evidence>
<accession>B7K803</accession>
<dbReference type="FunFam" id="3.40.50.2000:FF:000119">
    <property type="entry name" value="Glycosyl transferase group 1"/>
    <property type="match status" value="1"/>
</dbReference>
<dbReference type="EMBL" id="CP001291">
    <property type="protein sequence ID" value="ACK68491.1"/>
    <property type="molecule type" value="Genomic_DNA"/>
</dbReference>
<proteinExistence type="predicted"/>
<dbReference type="Pfam" id="PF00534">
    <property type="entry name" value="Glycos_transf_1"/>
    <property type="match status" value="1"/>
</dbReference>
<keyword evidence="1 3" id="KW-0808">Transferase</keyword>
<keyword evidence="4" id="KW-1185">Reference proteome</keyword>
<dbReference type="Gene3D" id="3.40.50.2000">
    <property type="entry name" value="Glycogen Phosphorylase B"/>
    <property type="match status" value="2"/>
</dbReference>
<dbReference type="CAZy" id="GT4">
    <property type="family name" value="Glycosyltransferase Family 4"/>
</dbReference>
<dbReference type="SUPFAM" id="SSF53756">
    <property type="entry name" value="UDP-Glycosyltransferase/glycogen phosphorylase"/>
    <property type="match status" value="1"/>
</dbReference>
<gene>
    <name evidence="3" type="ordered locus">PCC7424_0017</name>
</gene>
<sequence length="377" mass="43281">MLNILIDGTALRPKPSGIGLYVYHLINGLEKLQTEENFNLSVSYQPSVKNWLKGDLSIPEKLQNYSQVHCLPIPVTLSNFLAKYPNPSLAYFEKFLGSPTIVHGPDHVVYPCRNSLKVMTITDLTFIKYPQFVNSIVKTYTERVKQCLKWTDLVITISQSSKQDIIDYLGVKPDKVYVTPLASRYSFQEVTEEQDKPLKPYLLFVSTLEPRKNVKTLILAFNLLKQTYKIEHRLILIGQKGWKYQPIFETLENSPWKHEIDHLDYVSDEKVAWFYRHADVFVYPSIYEGFGLPVLEAMTLGTPVVTSNTSSIPEVTGDAALLVDPNDPHQLAEAIFQIISDHNFRQTLIRKGQERAKLFSWEKTARETFKAYCSLLK</sequence>
<dbReference type="HOGENOM" id="CLU_009583_27_5_3"/>
<protein>
    <submittedName>
        <fullName evidence="3">Glycosyl transferase group 1</fullName>
    </submittedName>
</protein>
<dbReference type="Proteomes" id="UP000002384">
    <property type="component" value="Chromosome"/>
</dbReference>
<feature type="domain" description="Glycosyl transferase family 1" evidence="2">
    <location>
        <begin position="198"/>
        <end position="355"/>
    </location>
</feature>
<dbReference type="GO" id="GO:0009103">
    <property type="term" value="P:lipopolysaccharide biosynthetic process"/>
    <property type="evidence" value="ECO:0007669"/>
    <property type="project" value="TreeGrafter"/>
</dbReference>
<dbReference type="STRING" id="65393.PCC7424_0017"/>
<dbReference type="RefSeq" id="WP_012597442.1">
    <property type="nucleotide sequence ID" value="NC_011729.1"/>
</dbReference>
<dbReference type="InterPro" id="IPR001296">
    <property type="entry name" value="Glyco_trans_1"/>
</dbReference>
<evidence type="ECO:0000313" key="3">
    <source>
        <dbReference type="EMBL" id="ACK68491.1"/>
    </source>
</evidence>
<dbReference type="KEGG" id="cyc:PCC7424_0017"/>